<keyword evidence="2" id="KW-1003">Cell membrane</keyword>
<feature type="transmembrane region" description="Helical" evidence="6">
    <location>
        <begin position="169"/>
        <end position="188"/>
    </location>
</feature>
<evidence type="ECO:0000256" key="6">
    <source>
        <dbReference type="SAM" id="Phobius"/>
    </source>
</evidence>
<feature type="transmembrane region" description="Helical" evidence="6">
    <location>
        <begin position="365"/>
        <end position="387"/>
    </location>
</feature>
<keyword evidence="5 6" id="KW-0472">Membrane</keyword>
<dbReference type="PANTHER" id="PTHR43124">
    <property type="entry name" value="PURINE EFFLUX PUMP PBUE"/>
    <property type="match status" value="1"/>
</dbReference>
<dbReference type="RefSeq" id="WP_319929334.1">
    <property type="nucleotide sequence ID" value="NZ_VCDN01000019.1"/>
</dbReference>
<dbReference type="InterPro" id="IPR011701">
    <property type="entry name" value="MFS"/>
</dbReference>
<evidence type="ECO:0000256" key="1">
    <source>
        <dbReference type="ARBA" id="ARBA00004651"/>
    </source>
</evidence>
<feature type="transmembrane region" description="Helical" evidence="6">
    <location>
        <begin position="12"/>
        <end position="34"/>
    </location>
</feature>
<keyword evidence="4 6" id="KW-1133">Transmembrane helix</keyword>
<dbReference type="InterPro" id="IPR020846">
    <property type="entry name" value="MFS_dom"/>
</dbReference>
<protein>
    <submittedName>
        <fullName evidence="8">MFS transporter</fullName>
    </submittedName>
</protein>
<dbReference type="EMBL" id="VCDN01000019">
    <property type="protein sequence ID" value="MDX7986900.1"/>
    <property type="molecule type" value="Genomic_DNA"/>
</dbReference>
<feature type="domain" description="Major facilitator superfamily (MFS) profile" evidence="7">
    <location>
        <begin position="10"/>
        <end position="391"/>
    </location>
</feature>
<dbReference type="SUPFAM" id="SSF103473">
    <property type="entry name" value="MFS general substrate transporter"/>
    <property type="match status" value="1"/>
</dbReference>
<dbReference type="Pfam" id="PF07690">
    <property type="entry name" value="MFS_1"/>
    <property type="match status" value="1"/>
</dbReference>
<evidence type="ECO:0000313" key="8">
    <source>
        <dbReference type="EMBL" id="MDX7986900.1"/>
    </source>
</evidence>
<evidence type="ECO:0000256" key="2">
    <source>
        <dbReference type="ARBA" id="ARBA00022475"/>
    </source>
</evidence>
<evidence type="ECO:0000256" key="5">
    <source>
        <dbReference type="ARBA" id="ARBA00023136"/>
    </source>
</evidence>
<feature type="transmembrane region" description="Helical" evidence="6">
    <location>
        <begin position="84"/>
        <end position="106"/>
    </location>
</feature>
<gene>
    <name evidence="8" type="ORF">FE392_06080</name>
</gene>
<feature type="transmembrane region" description="Helical" evidence="6">
    <location>
        <begin position="46"/>
        <end position="72"/>
    </location>
</feature>
<evidence type="ECO:0000313" key="9">
    <source>
        <dbReference type="Proteomes" id="UP001271890"/>
    </source>
</evidence>
<dbReference type="Gene3D" id="1.20.1250.20">
    <property type="entry name" value="MFS general substrate transporter like domains"/>
    <property type="match status" value="1"/>
</dbReference>
<dbReference type="PANTHER" id="PTHR43124:SF3">
    <property type="entry name" value="CHLORAMPHENICOL EFFLUX PUMP RV0191"/>
    <property type="match status" value="1"/>
</dbReference>
<evidence type="ECO:0000259" key="7">
    <source>
        <dbReference type="PROSITE" id="PS50850"/>
    </source>
</evidence>
<feature type="transmembrane region" description="Helical" evidence="6">
    <location>
        <begin position="339"/>
        <end position="359"/>
    </location>
</feature>
<dbReference type="PROSITE" id="PS50850">
    <property type="entry name" value="MFS"/>
    <property type="match status" value="1"/>
</dbReference>
<feature type="transmembrane region" description="Helical" evidence="6">
    <location>
        <begin position="302"/>
        <end position="327"/>
    </location>
</feature>
<feature type="transmembrane region" description="Helical" evidence="6">
    <location>
        <begin position="247"/>
        <end position="268"/>
    </location>
</feature>
<dbReference type="InterPro" id="IPR036259">
    <property type="entry name" value="MFS_trans_sf"/>
</dbReference>
<feature type="transmembrane region" description="Helical" evidence="6">
    <location>
        <begin position="112"/>
        <end position="133"/>
    </location>
</feature>
<proteinExistence type="predicted"/>
<organism evidence="8 9">
    <name type="scientific">Xenorhabdus santafensis</name>
    <dbReference type="NCBI Taxonomy" id="2582833"/>
    <lineage>
        <taxon>Bacteria</taxon>
        <taxon>Pseudomonadati</taxon>
        <taxon>Pseudomonadota</taxon>
        <taxon>Gammaproteobacteria</taxon>
        <taxon>Enterobacterales</taxon>
        <taxon>Morganellaceae</taxon>
        <taxon>Xenorhabdus</taxon>
    </lineage>
</organism>
<sequence length="397" mass="42032">MISAKNNSHVVARPWFAVSSIGLSTFAVVTTEMLPVGLLKPIAETLGISVGIAGLMISLPALFAALFAPLIILASGGMDRRKILCLLMLLLVIANIVSGISTSLTFLLTARIAVGFCMGGIWAIAGGLASRLVAPSSVGFATSIIFGGVAAASVFGVPIGAFIGDAFGWRISFFCIAIFAAIVLLLLYQSLPSLPISDSITLKKYAEVVVNKKIIIGLLITLFIVSGHFMAYTFVQPLLQVVAEFPSYWVGPILFMYGIFGIIGNFIAGIISARNIILTIILISIGLTASILLFPILGTSYIGSSIVILLWGLSYGGVSVSLMTWMIKSSPKLIEISTSLYISFFNISISLGAFSGGYLVDKYGLLNSTLIAGFIVLIAFILIIFNMKTFAKTIAGR</sequence>
<dbReference type="InterPro" id="IPR050189">
    <property type="entry name" value="MFS_Efflux_Transporters"/>
</dbReference>
<evidence type="ECO:0000256" key="4">
    <source>
        <dbReference type="ARBA" id="ARBA00022989"/>
    </source>
</evidence>
<evidence type="ECO:0000256" key="3">
    <source>
        <dbReference type="ARBA" id="ARBA00022692"/>
    </source>
</evidence>
<keyword evidence="9" id="KW-1185">Reference proteome</keyword>
<name>A0ABU4S7Y5_9GAMM</name>
<feature type="transmembrane region" description="Helical" evidence="6">
    <location>
        <begin position="140"/>
        <end position="163"/>
    </location>
</feature>
<dbReference type="Proteomes" id="UP001271890">
    <property type="component" value="Unassembled WGS sequence"/>
</dbReference>
<reference evidence="9" key="1">
    <citation type="journal article" date="2024" name="Toxins">
        <title>Genome Sequence Analysis of Native Xenorhabdus Strains Isolated from Entomopathogenic Nematodes in Argentina.</title>
        <authorList>
            <person name="Palma L."/>
            <person name="Frizzo L."/>
            <person name="Kaiser S."/>
            <person name="Berry C."/>
            <person name="Caballero P."/>
            <person name="Bode H.B."/>
            <person name="Del Valle E.E."/>
        </authorList>
    </citation>
    <scope>NUCLEOTIDE SEQUENCE [LARGE SCALE GENOMIC DNA]</scope>
    <source>
        <strain evidence="9">12</strain>
    </source>
</reference>
<feature type="transmembrane region" description="Helical" evidence="6">
    <location>
        <begin position="275"/>
        <end position="296"/>
    </location>
</feature>
<dbReference type="CDD" id="cd17324">
    <property type="entry name" value="MFS_NepI_like"/>
    <property type="match status" value="1"/>
</dbReference>
<comment type="subcellular location">
    <subcellularLocation>
        <location evidence="1">Cell membrane</location>
        <topology evidence="1">Multi-pass membrane protein</topology>
    </subcellularLocation>
</comment>
<feature type="transmembrane region" description="Helical" evidence="6">
    <location>
        <begin position="214"/>
        <end position="235"/>
    </location>
</feature>
<comment type="caution">
    <text evidence="8">The sequence shown here is derived from an EMBL/GenBank/DDBJ whole genome shotgun (WGS) entry which is preliminary data.</text>
</comment>
<accession>A0ABU4S7Y5</accession>
<keyword evidence="3 6" id="KW-0812">Transmembrane</keyword>